<dbReference type="Proteomes" id="UP000722989">
    <property type="component" value="Unassembled WGS sequence"/>
</dbReference>
<protein>
    <submittedName>
        <fullName evidence="1">Ornithine cyclodeaminase family protein</fullName>
    </submittedName>
</protein>
<keyword evidence="2" id="KW-1185">Reference proteome</keyword>
<dbReference type="InterPro" id="IPR003462">
    <property type="entry name" value="ODC_Mu_crystall"/>
</dbReference>
<gene>
    <name evidence="1" type="ORF">HC031_23350</name>
</gene>
<dbReference type="EMBL" id="JAATVY010000020">
    <property type="protein sequence ID" value="NJC72632.1"/>
    <property type="molecule type" value="Genomic_DNA"/>
</dbReference>
<reference evidence="1 2" key="1">
    <citation type="submission" date="2020-03" db="EMBL/GenBank/DDBJ databases">
        <title>WGS of the type strain of Planosporangium spp.</title>
        <authorList>
            <person name="Thawai C."/>
        </authorList>
    </citation>
    <scope>NUCLEOTIDE SEQUENCE [LARGE SCALE GENOMIC DNA]</scope>
    <source>
        <strain evidence="1 2">TBRC 5610</strain>
    </source>
</reference>
<dbReference type="InterPro" id="IPR023401">
    <property type="entry name" value="ODC_N"/>
</dbReference>
<accession>A0ABX0Y2N5</accession>
<dbReference type="Pfam" id="PF02423">
    <property type="entry name" value="OCD_Mu_crystall"/>
    <property type="match status" value="1"/>
</dbReference>
<dbReference type="RefSeq" id="WP_167927541.1">
    <property type="nucleotide sequence ID" value="NZ_JAATVY010000020.1"/>
</dbReference>
<dbReference type="PANTHER" id="PTHR13812:SF19">
    <property type="entry name" value="KETIMINE REDUCTASE MU-CRYSTALLIN"/>
    <property type="match status" value="1"/>
</dbReference>
<name>A0ABX0Y2N5_9ACTN</name>
<proteinExistence type="predicted"/>
<comment type="caution">
    <text evidence="1">The sequence shown here is derived from an EMBL/GenBank/DDBJ whole genome shotgun (WGS) entry which is preliminary data.</text>
</comment>
<sequence>MSIMLDDVAVTTRLRPTAAVAAMRAALLAAHRGELVAPPRVHAGGLTFTAGRLPGRWYGYRAYDTHVGGQQVVAVHAEPTGDLAGVAVGTALGAFRTGALGAVAADVLARRDATTVGVIGTGRQAWTQLWALSAVRQLSDVAIYSRTPQRQSALVDRVQTELRIPARAVQTAHEAVAARDIVVLATSSPTPVLDASWLAPGSAVTTVGPKQIDRAEFGLDLPMRAQLIVTDSLPQLRAYDPPALLTNNAAVALGAIIAGDHPGRTNPDAITVYASVGLAGTEPYLLADLLAL</sequence>
<dbReference type="Gene3D" id="3.40.50.720">
    <property type="entry name" value="NAD(P)-binding Rossmann-like Domain"/>
    <property type="match status" value="1"/>
</dbReference>
<evidence type="ECO:0000313" key="1">
    <source>
        <dbReference type="EMBL" id="NJC72632.1"/>
    </source>
</evidence>
<evidence type="ECO:0000313" key="2">
    <source>
        <dbReference type="Proteomes" id="UP000722989"/>
    </source>
</evidence>
<dbReference type="Gene3D" id="3.30.1780.10">
    <property type="entry name" value="ornithine cyclodeaminase, domain 1"/>
    <property type="match status" value="1"/>
</dbReference>
<organism evidence="1 2">
    <name type="scientific">Planosporangium thailandense</name>
    <dbReference type="NCBI Taxonomy" id="765197"/>
    <lineage>
        <taxon>Bacteria</taxon>
        <taxon>Bacillati</taxon>
        <taxon>Actinomycetota</taxon>
        <taxon>Actinomycetes</taxon>
        <taxon>Micromonosporales</taxon>
        <taxon>Micromonosporaceae</taxon>
        <taxon>Planosporangium</taxon>
    </lineage>
</organism>
<dbReference type="SUPFAM" id="SSF51735">
    <property type="entry name" value="NAD(P)-binding Rossmann-fold domains"/>
    <property type="match status" value="1"/>
</dbReference>
<dbReference type="PANTHER" id="PTHR13812">
    <property type="entry name" value="KETIMINE REDUCTASE MU-CRYSTALLIN"/>
    <property type="match status" value="1"/>
</dbReference>
<dbReference type="InterPro" id="IPR036291">
    <property type="entry name" value="NAD(P)-bd_dom_sf"/>
</dbReference>